<dbReference type="GeneTree" id="ENSGT00990000205959"/>
<dbReference type="Ensembl" id="ENSMMDT00005004951.1">
    <property type="protein sequence ID" value="ENSMMDP00005004814.1"/>
    <property type="gene ID" value="ENSMMDG00005002651.1"/>
</dbReference>
<dbReference type="Proteomes" id="UP000472263">
    <property type="component" value="Chromosome 16"/>
</dbReference>
<evidence type="ECO:0000313" key="4">
    <source>
        <dbReference type="Proteomes" id="UP000472263"/>
    </source>
</evidence>
<evidence type="ECO:0000313" key="3">
    <source>
        <dbReference type="Ensembl" id="ENSMMDP00005004814.1"/>
    </source>
</evidence>
<evidence type="ECO:0000256" key="1">
    <source>
        <dbReference type="ARBA" id="ARBA00008670"/>
    </source>
</evidence>
<protein>
    <recommendedName>
        <fullName evidence="2">THD domain-containing protein</fullName>
    </recommendedName>
</protein>
<dbReference type="InterPro" id="IPR008983">
    <property type="entry name" value="Tumour_necrosis_fac-like_dom"/>
</dbReference>
<dbReference type="Gene3D" id="2.60.120.40">
    <property type="match status" value="1"/>
</dbReference>
<accession>A0A667WWE0</accession>
<name>A0A667WWE0_9TELE</name>
<dbReference type="AlphaFoldDB" id="A0A667WWE0"/>
<keyword evidence="4" id="KW-1185">Reference proteome</keyword>
<dbReference type="GO" id="GO:0006955">
    <property type="term" value="P:immune response"/>
    <property type="evidence" value="ECO:0007669"/>
    <property type="project" value="InterPro"/>
</dbReference>
<dbReference type="GO" id="GO:0016020">
    <property type="term" value="C:membrane"/>
    <property type="evidence" value="ECO:0007669"/>
    <property type="project" value="InterPro"/>
</dbReference>
<dbReference type="GO" id="GO:0005164">
    <property type="term" value="F:tumor necrosis factor receptor binding"/>
    <property type="evidence" value="ECO:0007669"/>
    <property type="project" value="InterPro"/>
</dbReference>
<dbReference type="SUPFAM" id="SSF49842">
    <property type="entry name" value="TNF-like"/>
    <property type="match status" value="1"/>
</dbReference>
<evidence type="ECO:0000259" key="2">
    <source>
        <dbReference type="PROSITE" id="PS50049"/>
    </source>
</evidence>
<dbReference type="FunCoup" id="A0A667WWE0">
    <property type="interactions" value="1"/>
</dbReference>
<reference evidence="3" key="3">
    <citation type="submission" date="2025-09" db="UniProtKB">
        <authorList>
            <consortium name="Ensembl"/>
        </authorList>
    </citation>
    <scope>IDENTIFICATION</scope>
</reference>
<organism evidence="3 4">
    <name type="scientific">Myripristis murdjan</name>
    <name type="common">pinecone soldierfish</name>
    <dbReference type="NCBI Taxonomy" id="586833"/>
    <lineage>
        <taxon>Eukaryota</taxon>
        <taxon>Metazoa</taxon>
        <taxon>Chordata</taxon>
        <taxon>Craniata</taxon>
        <taxon>Vertebrata</taxon>
        <taxon>Euteleostomi</taxon>
        <taxon>Actinopterygii</taxon>
        <taxon>Neopterygii</taxon>
        <taxon>Teleostei</taxon>
        <taxon>Neoteleostei</taxon>
        <taxon>Acanthomorphata</taxon>
        <taxon>Holocentriformes</taxon>
        <taxon>Holocentridae</taxon>
        <taxon>Myripristis</taxon>
    </lineage>
</organism>
<dbReference type="InterPro" id="IPR006052">
    <property type="entry name" value="TNF_dom"/>
</dbReference>
<dbReference type="Pfam" id="PF00229">
    <property type="entry name" value="TNF"/>
    <property type="match status" value="1"/>
</dbReference>
<feature type="domain" description="THD" evidence="2">
    <location>
        <begin position="1"/>
        <end position="142"/>
    </location>
</feature>
<sequence length="147" mass="16596">HLPTHKQPRHVSNTIYCFPPTSLCLDHRWQTDREISSCDSCSLVVQNNSIHCSRGGLYFSYAHVTFIEKKGQQTRGNVTLYKNARYGRVERLLFMAVDSTGKGGSVSVSKIIKLEEGDSVSLSISNDCLTEPHDTYWGAFRILKPPY</sequence>
<dbReference type="PROSITE" id="PS50049">
    <property type="entry name" value="THD_2"/>
    <property type="match status" value="1"/>
</dbReference>
<dbReference type="InParanoid" id="A0A667WWE0"/>
<comment type="similarity">
    <text evidence="1">Belongs to the tumor necrosis factor family.</text>
</comment>
<reference evidence="3" key="2">
    <citation type="submission" date="2025-08" db="UniProtKB">
        <authorList>
            <consortium name="Ensembl"/>
        </authorList>
    </citation>
    <scope>IDENTIFICATION</scope>
</reference>
<reference evidence="3" key="1">
    <citation type="submission" date="2019-06" db="EMBL/GenBank/DDBJ databases">
        <authorList>
            <consortium name="Wellcome Sanger Institute Data Sharing"/>
        </authorList>
    </citation>
    <scope>NUCLEOTIDE SEQUENCE [LARGE SCALE GENOMIC DNA]</scope>
</reference>
<proteinExistence type="inferred from homology"/>